<feature type="region of interest" description="Disordered" evidence="9">
    <location>
        <begin position="1"/>
        <end position="25"/>
    </location>
</feature>
<dbReference type="GO" id="GO:0005634">
    <property type="term" value="C:nucleus"/>
    <property type="evidence" value="ECO:0007669"/>
    <property type="project" value="TreeGrafter"/>
</dbReference>
<keyword evidence="3" id="KW-0808">Transferase</keyword>
<dbReference type="SMART" id="SM00220">
    <property type="entry name" value="S_TKc"/>
    <property type="match status" value="1"/>
</dbReference>
<evidence type="ECO:0000256" key="1">
    <source>
        <dbReference type="ARBA" id="ARBA00012513"/>
    </source>
</evidence>
<comment type="catalytic activity">
    <reaction evidence="7">
        <text>L-threonyl-[protein] + ATP = O-phospho-L-threonyl-[protein] + ADP + H(+)</text>
        <dbReference type="Rhea" id="RHEA:46608"/>
        <dbReference type="Rhea" id="RHEA-COMP:11060"/>
        <dbReference type="Rhea" id="RHEA-COMP:11605"/>
        <dbReference type="ChEBI" id="CHEBI:15378"/>
        <dbReference type="ChEBI" id="CHEBI:30013"/>
        <dbReference type="ChEBI" id="CHEBI:30616"/>
        <dbReference type="ChEBI" id="CHEBI:61977"/>
        <dbReference type="ChEBI" id="CHEBI:456216"/>
        <dbReference type="EC" id="2.7.11.1"/>
    </reaction>
</comment>
<dbReference type="Gene3D" id="3.30.200.20">
    <property type="entry name" value="Phosphorylase Kinase, domain 1"/>
    <property type="match status" value="1"/>
</dbReference>
<dbReference type="Pfam" id="PF00069">
    <property type="entry name" value="Pkinase"/>
    <property type="match status" value="1"/>
</dbReference>
<dbReference type="OrthoDB" id="310217at2759"/>
<dbReference type="GO" id="GO:0004674">
    <property type="term" value="F:protein serine/threonine kinase activity"/>
    <property type="evidence" value="ECO:0007669"/>
    <property type="project" value="UniProtKB-KW"/>
</dbReference>
<evidence type="ECO:0000256" key="3">
    <source>
        <dbReference type="ARBA" id="ARBA00022679"/>
    </source>
</evidence>
<keyword evidence="2" id="KW-0723">Serine/threonine-protein kinase</keyword>
<reference evidence="11" key="1">
    <citation type="submission" date="2021-12" db="EMBL/GenBank/DDBJ databases">
        <authorList>
            <person name="Zaccaron A."/>
            <person name="Stergiopoulos I."/>
        </authorList>
    </citation>
    <scope>NUCLEOTIDE SEQUENCE</scope>
    <source>
        <strain evidence="11">Race5_Kim</strain>
    </source>
</reference>
<dbReference type="SUPFAM" id="SSF56112">
    <property type="entry name" value="Protein kinase-like (PK-like)"/>
    <property type="match status" value="1"/>
</dbReference>
<evidence type="ECO:0000313" key="11">
    <source>
        <dbReference type="EMBL" id="UJO19330.1"/>
    </source>
</evidence>
<dbReference type="InterPro" id="IPR050660">
    <property type="entry name" value="NEK_Ser/Thr_kinase"/>
</dbReference>
<dbReference type="PANTHER" id="PTHR43671">
    <property type="entry name" value="SERINE/THREONINE-PROTEIN KINASE NEK"/>
    <property type="match status" value="1"/>
</dbReference>
<dbReference type="InterPro" id="IPR000719">
    <property type="entry name" value="Prot_kinase_dom"/>
</dbReference>
<comment type="catalytic activity">
    <reaction evidence="8">
        <text>L-seryl-[protein] + ATP = O-phospho-L-seryl-[protein] + ADP + H(+)</text>
        <dbReference type="Rhea" id="RHEA:17989"/>
        <dbReference type="Rhea" id="RHEA-COMP:9863"/>
        <dbReference type="Rhea" id="RHEA-COMP:11604"/>
        <dbReference type="ChEBI" id="CHEBI:15378"/>
        <dbReference type="ChEBI" id="CHEBI:29999"/>
        <dbReference type="ChEBI" id="CHEBI:30616"/>
        <dbReference type="ChEBI" id="CHEBI:83421"/>
        <dbReference type="ChEBI" id="CHEBI:456216"/>
        <dbReference type="EC" id="2.7.11.1"/>
    </reaction>
</comment>
<dbReference type="Gene3D" id="1.10.510.10">
    <property type="entry name" value="Transferase(Phosphotransferase) domain 1"/>
    <property type="match status" value="1"/>
</dbReference>
<evidence type="ECO:0000256" key="9">
    <source>
        <dbReference type="SAM" id="MobiDB-lite"/>
    </source>
</evidence>
<name>A0A9Q8UR43_PASFU</name>
<evidence type="ECO:0000256" key="7">
    <source>
        <dbReference type="ARBA" id="ARBA00047899"/>
    </source>
</evidence>
<dbReference type="EC" id="2.7.11.1" evidence="1"/>
<keyword evidence="4" id="KW-0547">Nucleotide-binding</keyword>
<proteinExistence type="predicted"/>
<keyword evidence="5 11" id="KW-0418">Kinase</keyword>
<dbReference type="GeneID" id="71986593"/>
<organism evidence="11 12">
    <name type="scientific">Passalora fulva</name>
    <name type="common">Tomato leaf mold</name>
    <name type="synonym">Cladosporium fulvum</name>
    <dbReference type="NCBI Taxonomy" id="5499"/>
    <lineage>
        <taxon>Eukaryota</taxon>
        <taxon>Fungi</taxon>
        <taxon>Dikarya</taxon>
        <taxon>Ascomycota</taxon>
        <taxon>Pezizomycotina</taxon>
        <taxon>Dothideomycetes</taxon>
        <taxon>Dothideomycetidae</taxon>
        <taxon>Mycosphaerellales</taxon>
        <taxon>Mycosphaerellaceae</taxon>
        <taxon>Fulvia</taxon>
    </lineage>
</organism>
<evidence type="ECO:0000256" key="4">
    <source>
        <dbReference type="ARBA" id="ARBA00022741"/>
    </source>
</evidence>
<dbReference type="GO" id="GO:0005524">
    <property type="term" value="F:ATP binding"/>
    <property type="evidence" value="ECO:0007669"/>
    <property type="project" value="UniProtKB-KW"/>
</dbReference>
<evidence type="ECO:0000259" key="10">
    <source>
        <dbReference type="PROSITE" id="PS50011"/>
    </source>
</evidence>
<evidence type="ECO:0000256" key="2">
    <source>
        <dbReference type="ARBA" id="ARBA00022527"/>
    </source>
</evidence>
<dbReference type="PANTHER" id="PTHR43671:SF98">
    <property type="entry name" value="SERINE_THREONINE-PROTEIN KINASE NEK11"/>
    <property type="match status" value="1"/>
</dbReference>
<dbReference type="EMBL" id="CP090168">
    <property type="protein sequence ID" value="UJO19330.1"/>
    <property type="molecule type" value="Genomic_DNA"/>
</dbReference>
<keyword evidence="6" id="KW-0067">ATP-binding</keyword>
<dbReference type="KEGG" id="ffu:CLAFUR5_06715"/>
<sequence length="409" mass="45671">MRRSTSEHSQASTTVPTPGAGRRRSVSFRRLGAAVAAMFARGPMAGPTTEQQLQEAASDAVSVYLGREDQYWPEKDLDESSEGQCSLMRSAATGHVFVVKHTKAVRLRDAGHFQAGDSKDWKFPNEVRILRDTLKPHRNIIGVLDVVDDELSPGRYYIWSEYCSGGDLWAQVDYWWRTRRAIVPEPFLLHVIISIANALAYAHWGLRARGGGKYTQDDNHTSIIHGDIKMENVFLRWSSREFGGMPDVVLGDWGCAKPINRKGSYLGIGTPEYGAPEDHAIHRNAPMTEATWKDYCKAVDNRSPAVDVYGFGQVIYMLAAKDRRPWPIGASPGPLTISREYGTLGILQLAQSCLQVDHQQRAMANFDQELGLMPAINDIRKARNAMVAARRPLDNLEWLQKPKPAGSLR</sequence>
<accession>A0A9Q8UR43</accession>
<evidence type="ECO:0000256" key="6">
    <source>
        <dbReference type="ARBA" id="ARBA00022840"/>
    </source>
</evidence>
<evidence type="ECO:0000313" key="12">
    <source>
        <dbReference type="Proteomes" id="UP000756132"/>
    </source>
</evidence>
<dbReference type="PROSITE" id="PS50011">
    <property type="entry name" value="PROTEIN_KINASE_DOM"/>
    <property type="match status" value="1"/>
</dbReference>
<dbReference type="PROSITE" id="PS00108">
    <property type="entry name" value="PROTEIN_KINASE_ST"/>
    <property type="match status" value="1"/>
</dbReference>
<dbReference type="InterPro" id="IPR008271">
    <property type="entry name" value="Ser/Thr_kinase_AS"/>
</dbReference>
<evidence type="ECO:0000256" key="5">
    <source>
        <dbReference type="ARBA" id="ARBA00022777"/>
    </source>
</evidence>
<keyword evidence="12" id="KW-1185">Reference proteome</keyword>
<protein>
    <recommendedName>
        <fullName evidence="1">non-specific serine/threonine protein kinase</fullName>
        <ecNumber evidence="1">2.7.11.1</ecNumber>
    </recommendedName>
</protein>
<reference evidence="11" key="2">
    <citation type="journal article" date="2022" name="Microb. Genom.">
        <title>A chromosome-scale genome assembly of the tomato pathogen Cladosporium fulvum reveals a compartmentalized genome architecture and the presence of a dispensable chromosome.</title>
        <authorList>
            <person name="Zaccaron A.Z."/>
            <person name="Chen L.H."/>
            <person name="Samaras A."/>
            <person name="Stergiopoulos I."/>
        </authorList>
    </citation>
    <scope>NUCLEOTIDE SEQUENCE</scope>
    <source>
        <strain evidence="11">Race5_Kim</strain>
    </source>
</reference>
<evidence type="ECO:0000256" key="8">
    <source>
        <dbReference type="ARBA" id="ARBA00048679"/>
    </source>
</evidence>
<dbReference type="InterPro" id="IPR011009">
    <property type="entry name" value="Kinase-like_dom_sf"/>
</dbReference>
<dbReference type="RefSeq" id="XP_047763696.1">
    <property type="nucleotide sequence ID" value="XM_047905863.1"/>
</dbReference>
<dbReference type="Proteomes" id="UP000756132">
    <property type="component" value="Chromosome 6"/>
</dbReference>
<gene>
    <name evidence="11" type="ORF">CLAFUR5_06715</name>
</gene>
<feature type="compositionally biased region" description="Polar residues" evidence="9">
    <location>
        <begin position="7"/>
        <end position="16"/>
    </location>
</feature>
<dbReference type="AlphaFoldDB" id="A0A9Q8UR43"/>
<feature type="domain" description="Protein kinase" evidence="10">
    <location>
        <begin position="71"/>
        <end position="376"/>
    </location>
</feature>